<accession>A0AAE0XRW9</accession>
<dbReference type="EMBL" id="JAWDGP010007763">
    <property type="protein sequence ID" value="KAK3705870.1"/>
    <property type="molecule type" value="Genomic_DNA"/>
</dbReference>
<organism evidence="1 2">
    <name type="scientific">Elysia crispata</name>
    <name type="common">lettuce slug</name>
    <dbReference type="NCBI Taxonomy" id="231223"/>
    <lineage>
        <taxon>Eukaryota</taxon>
        <taxon>Metazoa</taxon>
        <taxon>Spiralia</taxon>
        <taxon>Lophotrochozoa</taxon>
        <taxon>Mollusca</taxon>
        <taxon>Gastropoda</taxon>
        <taxon>Heterobranchia</taxon>
        <taxon>Euthyneura</taxon>
        <taxon>Panpulmonata</taxon>
        <taxon>Sacoglossa</taxon>
        <taxon>Placobranchoidea</taxon>
        <taxon>Plakobranchidae</taxon>
        <taxon>Elysia</taxon>
    </lineage>
</organism>
<protein>
    <submittedName>
        <fullName evidence="1">Uncharacterized protein</fullName>
    </submittedName>
</protein>
<dbReference type="Proteomes" id="UP001283361">
    <property type="component" value="Unassembled WGS sequence"/>
</dbReference>
<sequence>MTMIFNILTYRYLSEPISDTSALSVSTLYGDENKILKRISLSVRAQKNPPSKSIMKTALVVCLLFCLAVNVTESYTDCISGSVCVGREAVRNPASGQILCCEEGKFPDESNIGGFKCRCLPE</sequence>
<dbReference type="AlphaFoldDB" id="A0AAE0XRW9"/>
<comment type="caution">
    <text evidence="1">The sequence shown here is derived from an EMBL/GenBank/DDBJ whole genome shotgun (WGS) entry which is preliminary data.</text>
</comment>
<keyword evidence="2" id="KW-1185">Reference proteome</keyword>
<gene>
    <name evidence="1" type="ORF">RRG08_058951</name>
</gene>
<evidence type="ECO:0000313" key="1">
    <source>
        <dbReference type="EMBL" id="KAK3705870.1"/>
    </source>
</evidence>
<reference evidence="1" key="1">
    <citation type="journal article" date="2023" name="G3 (Bethesda)">
        <title>A reference genome for the long-term kleptoplast-retaining sea slug Elysia crispata morphotype clarki.</title>
        <authorList>
            <person name="Eastman K.E."/>
            <person name="Pendleton A.L."/>
            <person name="Shaikh M.A."/>
            <person name="Suttiyut T."/>
            <person name="Ogas R."/>
            <person name="Tomko P."/>
            <person name="Gavelis G."/>
            <person name="Widhalm J.R."/>
            <person name="Wisecaver J.H."/>
        </authorList>
    </citation>
    <scope>NUCLEOTIDE SEQUENCE</scope>
    <source>
        <strain evidence="1">ECLA1</strain>
    </source>
</reference>
<evidence type="ECO:0000313" key="2">
    <source>
        <dbReference type="Proteomes" id="UP001283361"/>
    </source>
</evidence>
<name>A0AAE0XRW9_9GAST</name>
<proteinExistence type="predicted"/>